<geneLocation type="chloroplast" evidence="1"/>
<keyword evidence="1" id="KW-0934">Plastid</keyword>
<dbReference type="EMBL" id="KF861575">
    <property type="protein sequence ID" value="AHH24635.1"/>
    <property type="molecule type" value="Genomic_DNA"/>
</dbReference>
<evidence type="ECO:0008006" key="2">
    <source>
        <dbReference type="Google" id="ProtNLM"/>
    </source>
</evidence>
<evidence type="ECO:0000313" key="1">
    <source>
        <dbReference type="EMBL" id="AHH24635.1"/>
    </source>
</evidence>
<dbReference type="AlphaFoldDB" id="W8DWE5"/>
<name>W8DWE5_9FLOR</name>
<gene>
    <name evidence="1" type="primary">ycf58</name>
</gene>
<organism evidence="1">
    <name type="scientific">Gracilaria salicornia</name>
    <dbReference type="NCBI Taxonomy" id="172968"/>
    <lineage>
        <taxon>Eukaryota</taxon>
        <taxon>Rhodophyta</taxon>
        <taxon>Florideophyceae</taxon>
        <taxon>Rhodymeniophycidae</taxon>
        <taxon>Gracilariales</taxon>
        <taxon>Gracilariaceae</taxon>
        <taxon>Gracilaria</taxon>
    </lineage>
</organism>
<reference evidence="1" key="1">
    <citation type="journal article" date="2014" name="Phycologia">
        <title>Highly conserved organellar genomes in the Gracilariales as inferred using new data from the Hawaiian invasive red alga Gracilaria salicornia (Rhodophyta).</title>
        <authorList>
            <person name="Campbell M.A."/>
            <person name="Presting G.G."/>
            <person name="Bennett M.S."/>
            <person name="Sherwood A.R."/>
        </authorList>
    </citation>
    <scope>NUCLEOTIDE SEQUENCE</scope>
</reference>
<dbReference type="InterPro" id="IPR012674">
    <property type="entry name" value="Calycin"/>
</dbReference>
<proteinExistence type="predicted"/>
<sequence length="153" mass="18625">MIYNNILNSLEGQWTCQKTYYFLADKKINYDQKDIKLKQIYNHKLNISHQEDNIICTYQVCSSKNQQKVYYLFCKKERSEFGELHKITNDQIKYYRFTIYTYNCIKIESVKDNIIYYEYIYFINPKFKITISVLKEKQKYLATSFISEIKISN</sequence>
<keyword evidence="1" id="KW-0150">Chloroplast</keyword>
<protein>
    <recommendedName>
        <fullName evidence="2">Chromophore lyase CpcS/CpeS-like protein</fullName>
    </recommendedName>
</protein>
<dbReference type="GeneID" id="18667572"/>
<accession>W8DWE5</accession>
<dbReference type="Gene3D" id="2.40.128.20">
    <property type="match status" value="1"/>
</dbReference>
<dbReference type="RefSeq" id="YP_009019667.1">
    <property type="nucleotide sequence ID" value="NC_023785.1"/>
</dbReference>